<proteinExistence type="predicted"/>
<protein>
    <submittedName>
        <fullName evidence="1">Uncharacterized protein</fullName>
    </submittedName>
</protein>
<organism evidence="1 2">
    <name type="scientific">Persea americana</name>
    <name type="common">Avocado</name>
    <dbReference type="NCBI Taxonomy" id="3435"/>
    <lineage>
        <taxon>Eukaryota</taxon>
        <taxon>Viridiplantae</taxon>
        <taxon>Streptophyta</taxon>
        <taxon>Embryophyta</taxon>
        <taxon>Tracheophyta</taxon>
        <taxon>Spermatophyta</taxon>
        <taxon>Magnoliopsida</taxon>
        <taxon>Magnoliidae</taxon>
        <taxon>Laurales</taxon>
        <taxon>Lauraceae</taxon>
        <taxon>Persea</taxon>
    </lineage>
</organism>
<accession>A0ACC2MU85</accession>
<gene>
    <name evidence="1" type="ORF">MRB53_002400</name>
</gene>
<comment type="caution">
    <text evidence="1">The sequence shown here is derived from an EMBL/GenBank/DDBJ whole genome shotgun (WGS) entry which is preliminary data.</text>
</comment>
<evidence type="ECO:0000313" key="2">
    <source>
        <dbReference type="Proteomes" id="UP001234297"/>
    </source>
</evidence>
<name>A0ACC2MU85_PERAE</name>
<keyword evidence="2" id="KW-1185">Reference proteome</keyword>
<sequence length="113" mass="13303">MDEDMLYLMFKQVLLGRKAERGFKAEAYESVAAAMTEESFGFDNTTKRIIASDDVWKAWLEELRQILELSGLDTQRAHEWLIIHQNMATVFLTVDDKRAWIVRQVPKIREERL</sequence>
<reference evidence="1 2" key="1">
    <citation type="journal article" date="2022" name="Hortic Res">
        <title>A haplotype resolved chromosomal level avocado genome allows analysis of novel avocado genes.</title>
        <authorList>
            <person name="Nath O."/>
            <person name="Fletcher S.J."/>
            <person name="Hayward A."/>
            <person name="Shaw L.M."/>
            <person name="Masouleh A.K."/>
            <person name="Furtado A."/>
            <person name="Henry R.J."/>
            <person name="Mitter N."/>
        </authorList>
    </citation>
    <scope>NUCLEOTIDE SEQUENCE [LARGE SCALE GENOMIC DNA]</scope>
    <source>
        <strain evidence="2">cv. Hass</strain>
    </source>
</reference>
<evidence type="ECO:0000313" key="1">
    <source>
        <dbReference type="EMBL" id="KAJ8649377.1"/>
    </source>
</evidence>
<dbReference type="Proteomes" id="UP001234297">
    <property type="component" value="Chromosome 1"/>
</dbReference>
<dbReference type="EMBL" id="CM056809">
    <property type="protein sequence ID" value="KAJ8649377.1"/>
    <property type="molecule type" value="Genomic_DNA"/>
</dbReference>